<feature type="transmembrane region" description="Helical" evidence="1">
    <location>
        <begin position="35"/>
        <end position="59"/>
    </location>
</feature>
<keyword evidence="3" id="KW-1185">Reference proteome</keyword>
<organism evidence="2 3">
    <name type="scientific">Lachancea quebecensis</name>
    <dbReference type="NCBI Taxonomy" id="1654605"/>
    <lineage>
        <taxon>Eukaryota</taxon>
        <taxon>Fungi</taxon>
        <taxon>Dikarya</taxon>
        <taxon>Ascomycota</taxon>
        <taxon>Saccharomycotina</taxon>
        <taxon>Saccharomycetes</taxon>
        <taxon>Saccharomycetales</taxon>
        <taxon>Saccharomycetaceae</taxon>
        <taxon>Lachancea</taxon>
    </lineage>
</organism>
<gene>
    <name evidence="2" type="ORF">LAQU0_S12e03642g</name>
</gene>
<keyword evidence="1" id="KW-0812">Transmembrane</keyword>
<feature type="transmembrane region" description="Helical" evidence="1">
    <location>
        <begin position="7"/>
        <end position="29"/>
    </location>
</feature>
<proteinExistence type="predicted"/>
<evidence type="ECO:0000313" key="2">
    <source>
        <dbReference type="EMBL" id="CUS23948.1"/>
    </source>
</evidence>
<keyword evidence="1" id="KW-1133">Transmembrane helix</keyword>
<keyword evidence="1" id="KW-0472">Membrane</keyword>
<reference evidence="3" key="1">
    <citation type="submission" date="2015-10" db="EMBL/GenBank/DDBJ databases">
        <authorList>
            <person name="Devillers H."/>
        </authorList>
    </citation>
    <scope>NUCLEOTIDE SEQUENCE [LARGE SCALE GENOMIC DNA]</scope>
</reference>
<evidence type="ECO:0000256" key="1">
    <source>
        <dbReference type="SAM" id="Phobius"/>
    </source>
</evidence>
<name>A0A0P1KUL9_9SACH</name>
<evidence type="ECO:0000313" key="3">
    <source>
        <dbReference type="Proteomes" id="UP000236544"/>
    </source>
</evidence>
<dbReference type="AlphaFoldDB" id="A0A0P1KUL9"/>
<dbReference type="EMBL" id="LN890553">
    <property type="protein sequence ID" value="CUS23948.1"/>
    <property type="molecule type" value="Genomic_DNA"/>
</dbReference>
<protein>
    <submittedName>
        <fullName evidence="2">LAQU0S12e03642g1_1</fullName>
    </submittedName>
</protein>
<dbReference type="Proteomes" id="UP000236544">
    <property type="component" value="Unassembled WGS sequence"/>
</dbReference>
<accession>A0A0P1KUL9</accession>
<sequence>MKTEKLHLVGVLAAYVYLIVASIVLWQVWGEESKLYYWFVVMLAPVVLWLWCVVSWCGAQIFANAKRA</sequence>